<dbReference type="Gene3D" id="3.10.129.10">
    <property type="entry name" value="Hotdog Thioesterase"/>
    <property type="match status" value="1"/>
</dbReference>
<dbReference type="InterPro" id="IPR029069">
    <property type="entry name" value="HotDog_dom_sf"/>
</dbReference>
<accession>A0A239D9L7</accession>
<reference evidence="3" key="1">
    <citation type="submission" date="2017-06" db="EMBL/GenBank/DDBJ databases">
        <authorList>
            <person name="Varghese N."/>
            <person name="Submissions S."/>
        </authorList>
    </citation>
    <scope>NUCLEOTIDE SEQUENCE [LARGE SCALE GENOMIC DNA]</scope>
    <source>
        <strain evidence="3">CIP 108523</strain>
    </source>
</reference>
<dbReference type="InterPro" id="IPR002539">
    <property type="entry name" value="MaoC-like_dom"/>
</dbReference>
<protein>
    <submittedName>
        <fullName evidence="2">MaoC like domain-containing protein</fullName>
    </submittedName>
</protein>
<name>A0A239D9L7_9PSED</name>
<proteinExistence type="predicted"/>
<dbReference type="EMBL" id="FZOG01000002">
    <property type="protein sequence ID" value="SNS28812.1"/>
    <property type="molecule type" value="Genomic_DNA"/>
</dbReference>
<dbReference type="AlphaFoldDB" id="A0A239D9L7"/>
<dbReference type="PANTHER" id="PTHR43841:SF1">
    <property type="entry name" value="3-HYDROXYACYL-THIOESTER DEHYDRATASE X"/>
    <property type="match status" value="1"/>
</dbReference>
<evidence type="ECO:0000313" key="3">
    <source>
        <dbReference type="Proteomes" id="UP000242915"/>
    </source>
</evidence>
<gene>
    <name evidence="2" type="ORF">SAMN05216255_2137</name>
</gene>
<dbReference type="PANTHER" id="PTHR43841">
    <property type="entry name" value="3-HYDROXYACYL-THIOESTER DEHYDRATASE HTDX-RELATED"/>
    <property type="match status" value="1"/>
</dbReference>
<sequence>MTIQWRDLDTVSAHPGLYLQAVLHRSVTGKTLPDLGLRAQITIDPRNLADYRKVCGVVESSLLPPAYPHVLAFPLQLRLLTDKRFPFPLLGLVHLENSIQVLRPLAGLGPFTISVHAENLKPHDKGAVFSIITRLEDQLGLLWQGDSRILCRGVKLDASPEAAPELEDMQLNEIAHWHAPSDIGRRYAKVSGDYNPIHMSALSAKLFGFPRAIAHGLWNKGRVLAELANQLPDSGYQLYVRFKKPLLLPGDVILKASANAPSGQFVLSGSDGGPHLQGQWQPLDG</sequence>
<dbReference type="RefSeq" id="WP_089359706.1">
    <property type="nucleotide sequence ID" value="NZ_FZOG01000002.1"/>
</dbReference>
<evidence type="ECO:0000313" key="2">
    <source>
        <dbReference type="EMBL" id="SNS28812.1"/>
    </source>
</evidence>
<dbReference type="PRINTS" id="PR01483">
    <property type="entry name" value="FASYNTHASE"/>
</dbReference>
<keyword evidence="3" id="KW-1185">Reference proteome</keyword>
<dbReference type="Proteomes" id="UP000242915">
    <property type="component" value="Unassembled WGS sequence"/>
</dbReference>
<dbReference type="SUPFAM" id="SSF54637">
    <property type="entry name" value="Thioesterase/thiol ester dehydrase-isomerase"/>
    <property type="match status" value="2"/>
</dbReference>
<dbReference type="Pfam" id="PF01575">
    <property type="entry name" value="MaoC_dehydratas"/>
    <property type="match status" value="1"/>
</dbReference>
<evidence type="ECO:0000259" key="1">
    <source>
        <dbReference type="Pfam" id="PF01575"/>
    </source>
</evidence>
<feature type="domain" description="MaoC-like" evidence="1">
    <location>
        <begin position="185"/>
        <end position="249"/>
    </location>
</feature>
<organism evidence="2 3">
    <name type="scientific">Pseudomonas segetis</name>
    <dbReference type="NCBI Taxonomy" id="298908"/>
    <lineage>
        <taxon>Bacteria</taxon>
        <taxon>Pseudomonadati</taxon>
        <taxon>Pseudomonadota</taxon>
        <taxon>Gammaproteobacteria</taxon>
        <taxon>Pseudomonadales</taxon>
        <taxon>Pseudomonadaceae</taxon>
        <taxon>Pseudomonas</taxon>
    </lineage>
</organism>
<dbReference type="GO" id="GO:0005835">
    <property type="term" value="C:fatty acid synthase complex"/>
    <property type="evidence" value="ECO:0007669"/>
    <property type="project" value="InterPro"/>
</dbReference>
<dbReference type="InterPro" id="IPR003965">
    <property type="entry name" value="Fatty_acid_synthase"/>
</dbReference>
<dbReference type="GO" id="GO:0004312">
    <property type="term" value="F:fatty acid synthase activity"/>
    <property type="evidence" value="ECO:0007669"/>
    <property type="project" value="InterPro"/>
</dbReference>
<dbReference type="GO" id="GO:0006633">
    <property type="term" value="P:fatty acid biosynthetic process"/>
    <property type="evidence" value="ECO:0007669"/>
    <property type="project" value="InterPro"/>
</dbReference>